<dbReference type="EMBL" id="FOND01000008">
    <property type="protein sequence ID" value="SFF05540.1"/>
    <property type="molecule type" value="Genomic_DNA"/>
</dbReference>
<keyword evidence="1" id="KW-0812">Transmembrane</keyword>
<keyword evidence="4" id="KW-1185">Reference proteome</keyword>
<protein>
    <recommendedName>
        <fullName evidence="2">DUF1707 domain-containing protein</fullName>
    </recommendedName>
</protein>
<sequence length="143" mass="15605">MPEPHLRAADTDRAAVADVLGRHMAAGRLTVAEYDERLARAYAAKTYGELAELTADLPTAAPAVRPDPLPAVGGSAPARRHGGWDGDPQSWRSWVTTSLIVLTIWAATSLASWEFLYFWPVWVIGPWGAVLLAQTLTRGRDDR</sequence>
<dbReference type="RefSeq" id="WP_092198612.1">
    <property type="nucleotide sequence ID" value="NZ_FOND01000008.1"/>
</dbReference>
<dbReference type="Pfam" id="PF08044">
    <property type="entry name" value="DUF1707"/>
    <property type="match status" value="1"/>
</dbReference>
<dbReference type="InterPro" id="IPR012551">
    <property type="entry name" value="DUF1707_SHOCT-like"/>
</dbReference>
<keyword evidence="1" id="KW-1133">Transmembrane helix</keyword>
<gene>
    <name evidence="3" type="ORF">SAMN05216574_108131</name>
</gene>
<feature type="domain" description="DUF1707" evidence="2">
    <location>
        <begin position="6"/>
        <end position="58"/>
    </location>
</feature>
<keyword evidence="1" id="KW-0472">Membrane</keyword>
<feature type="transmembrane region" description="Helical" evidence="1">
    <location>
        <begin position="119"/>
        <end position="137"/>
    </location>
</feature>
<dbReference type="AlphaFoldDB" id="A0A1I2FLR0"/>
<dbReference type="Proteomes" id="UP000198589">
    <property type="component" value="Unassembled WGS sequence"/>
</dbReference>
<evidence type="ECO:0000256" key="1">
    <source>
        <dbReference type="SAM" id="Phobius"/>
    </source>
</evidence>
<evidence type="ECO:0000259" key="2">
    <source>
        <dbReference type="Pfam" id="PF08044"/>
    </source>
</evidence>
<evidence type="ECO:0000313" key="3">
    <source>
        <dbReference type="EMBL" id="SFF05540.1"/>
    </source>
</evidence>
<proteinExistence type="predicted"/>
<organism evidence="3 4">
    <name type="scientific">Blastococcus tunisiensis</name>
    <dbReference type="NCBI Taxonomy" id="1798228"/>
    <lineage>
        <taxon>Bacteria</taxon>
        <taxon>Bacillati</taxon>
        <taxon>Actinomycetota</taxon>
        <taxon>Actinomycetes</taxon>
        <taxon>Geodermatophilales</taxon>
        <taxon>Geodermatophilaceae</taxon>
        <taxon>Blastococcus</taxon>
    </lineage>
</organism>
<dbReference type="OrthoDB" id="3748531at2"/>
<reference evidence="4" key="1">
    <citation type="submission" date="2016-10" db="EMBL/GenBank/DDBJ databases">
        <authorList>
            <person name="Varghese N."/>
            <person name="Submissions S."/>
        </authorList>
    </citation>
    <scope>NUCLEOTIDE SEQUENCE [LARGE SCALE GENOMIC DNA]</scope>
    <source>
        <strain evidence="4">DSM 46838</strain>
    </source>
</reference>
<dbReference type="PANTHER" id="PTHR40763">
    <property type="entry name" value="MEMBRANE PROTEIN-RELATED"/>
    <property type="match status" value="1"/>
</dbReference>
<evidence type="ECO:0000313" key="4">
    <source>
        <dbReference type="Proteomes" id="UP000198589"/>
    </source>
</evidence>
<name>A0A1I2FLR0_9ACTN</name>
<dbReference type="STRING" id="1798228.SAMN05216574_108131"/>
<feature type="transmembrane region" description="Helical" evidence="1">
    <location>
        <begin position="94"/>
        <end position="113"/>
    </location>
</feature>
<accession>A0A1I2FLR0</accession>
<dbReference type="PANTHER" id="PTHR40763:SF4">
    <property type="entry name" value="DUF1707 DOMAIN-CONTAINING PROTEIN"/>
    <property type="match status" value="1"/>
</dbReference>